<dbReference type="InterPro" id="IPR055379">
    <property type="entry name" value="BBS2_pf_dom"/>
</dbReference>
<dbReference type="EMBL" id="HBHX01059958">
    <property type="protein sequence ID" value="CAE0140174.1"/>
    <property type="molecule type" value="Transcribed_RNA"/>
</dbReference>
<evidence type="ECO:0000259" key="9">
    <source>
        <dbReference type="Pfam" id="PF14783"/>
    </source>
</evidence>
<gene>
    <name evidence="12" type="ORF">HERI1096_LOCUS33160</name>
</gene>
<dbReference type="InterPro" id="IPR036322">
    <property type="entry name" value="WD40_repeat_dom_sf"/>
</dbReference>
<dbReference type="GO" id="GO:0016020">
    <property type="term" value="C:membrane"/>
    <property type="evidence" value="ECO:0007669"/>
    <property type="project" value="TreeGrafter"/>
</dbReference>
<feature type="domain" description="BBS2 hairpin" evidence="11">
    <location>
        <begin position="568"/>
        <end position="665"/>
    </location>
</feature>
<evidence type="ECO:0000256" key="1">
    <source>
        <dbReference type="ARBA" id="ARBA00004138"/>
    </source>
</evidence>
<keyword evidence="5" id="KW-0206">Cytoskeleton</keyword>
<dbReference type="PANTHER" id="PTHR32465">
    <property type="entry name" value="BARDET-BIEDL SYNDROME 2 PROTEIN"/>
    <property type="match status" value="1"/>
</dbReference>
<keyword evidence="3" id="KW-0963">Cytoplasm</keyword>
<evidence type="ECO:0000256" key="5">
    <source>
        <dbReference type="ARBA" id="ARBA00023212"/>
    </source>
</evidence>
<reference evidence="12" key="1">
    <citation type="submission" date="2021-01" db="EMBL/GenBank/DDBJ databases">
        <authorList>
            <person name="Corre E."/>
            <person name="Pelletier E."/>
            <person name="Niang G."/>
            <person name="Scheremetjew M."/>
            <person name="Finn R."/>
            <person name="Kale V."/>
            <person name="Holt S."/>
            <person name="Cochrane G."/>
            <person name="Meng A."/>
            <person name="Brown T."/>
            <person name="Cohen L."/>
        </authorList>
    </citation>
    <scope>NUCLEOTIDE SEQUENCE</scope>
    <source>
        <strain evidence="12">CCMP281</strain>
    </source>
</reference>
<dbReference type="InterPro" id="IPR016616">
    <property type="entry name" value="Bardet-Biedl_syndrome_2_prot"/>
</dbReference>
<comment type="subcellular location">
    <subcellularLocation>
        <location evidence="1">Cell projection</location>
        <location evidence="1">Cilium</location>
    </subcellularLocation>
    <subcellularLocation>
        <location evidence="2">Cytoplasm</location>
        <location evidence="2">Cytoskeleton</location>
    </subcellularLocation>
</comment>
<name>A0A7S3BMU4_9EUKA</name>
<evidence type="ECO:0000256" key="4">
    <source>
        <dbReference type="ARBA" id="ARBA00023069"/>
    </source>
</evidence>
<dbReference type="Pfam" id="PF23350">
    <property type="entry name" value="BBS2_pf"/>
    <property type="match status" value="1"/>
</dbReference>
<organism evidence="12">
    <name type="scientific">Haptolina ericina</name>
    <dbReference type="NCBI Taxonomy" id="156174"/>
    <lineage>
        <taxon>Eukaryota</taxon>
        <taxon>Haptista</taxon>
        <taxon>Haptophyta</taxon>
        <taxon>Prymnesiophyceae</taxon>
        <taxon>Prymnesiales</taxon>
        <taxon>Prymnesiaceae</taxon>
        <taxon>Haptolina</taxon>
    </lineage>
</organism>
<feature type="domain" description="Ciliary BBSome complex subunit 2 middle region" evidence="9">
    <location>
        <begin position="153"/>
        <end position="261"/>
    </location>
</feature>
<dbReference type="SUPFAM" id="SSF50978">
    <property type="entry name" value="WD40 repeat-like"/>
    <property type="match status" value="1"/>
</dbReference>
<evidence type="ECO:0000259" key="11">
    <source>
        <dbReference type="Pfam" id="PF23353"/>
    </source>
</evidence>
<dbReference type="GO" id="GO:0036064">
    <property type="term" value="C:ciliary basal body"/>
    <property type="evidence" value="ECO:0007669"/>
    <property type="project" value="TreeGrafter"/>
</dbReference>
<protein>
    <recommendedName>
        <fullName evidence="13">Bardet-Biedl syndrome 2 protein homolog</fullName>
    </recommendedName>
</protein>
<keyword evidence="6" id="KW-0966">Cell projection</keyword>
<keyword evidence="4" id="KW-0969">Cilium</keyword>
<proteinExistence type="predicted"/>
<evidence type="ECO:0000256" key="6">
    <source>
        <dbReference type="ARBA" id="ARBA00023273"/>
    </source>
</evidence>
<dbReference type="InterPro" id="IPR029429">
    <property type="entry name" value="BBS2_Mid"/>
</dbReference>
<evidence type="ECO:0000259" key="8">
    <source>
        <dbReference type="Pfam" id="PF14782"/>
    </source>
</evidence>
<dbReference type="InterPro" id="IPR029430">
    <property type="entry name" value="BBS2_N"/>
</dbReference>
<dbReference type="GO" id="GO:0031514">
    <property type="term" value="C:motile cilium"/>
    <property type="evidence" value="ECO:0007669"/>
    <property type="project" value="TreeGrafter"/>
</dbReference>
<evidence type="ECO:0000259" key="10">
    <source>
        <dbReference type="Pfam" id="PF23350"/>
    </source>
</evidence>
<feature type="domain" description="BBS2 platform" evidence="10">
    <location>
        <begin position="466"/>
        <end position="554"/>
    </location>
</feature>
<dbReference type="GO" id="GO:1905515">
    <property type="term" value="P:non-motile cilium assembly"/>
    <property type="evidence" value="ECO:0007669"/>
    <property type="project" value="InterPro"/>
</dbReference>
<dbReference type="GO" id="GO:0034464">
    <property type="term" value="C:BBSome"/>
    <property type="evidence" value="ECO:0007669"/>
    <property type="project" value="InterPro"/>
</dbReference>
<dbReference type="Pfam" id="PF14781">
    <property type="entry name" value="BBS2_N"/>
    <property type="match status" value="1"/>
</dbReference>
<evidence type="ECO:0000259" key="7">
    <source>
        <dbReference type="Pfam" id="PF14781"/>
    </source>
</evidence>
<dbReference type="PANTHER" id="PTHR32465:SF0">
    <property type="entry name" value="BARDET-BIEDL SYNDROME 2 PROTEIN"/>
    <property type="match status" value="1"/>
</dbReference>
<evidence type="ECO:0008006" key="13">
    <source>
        <dbReference type="Google" id="ProtNLM"/>
    </source>
</evidence>
<dbReference type="Pfam" id="PF14783">
    <property type="entry name" value="BBS2_Mid"/>
    <property type="match status" value="1"/>
</dbReference>
<evidence type="ECO:0000256" key="2">
    <source>
        <dbReference type="ARBA" id="ARBA00004245"/>
    </source>
</evidence>
<dbReference type="Pfam" id="PF14782">
    <property type="entry name" value="BBS2_GAE"/>
    <property type="match status" value="1"/>
</dbReference>
<dbReference type="InterPro" id="IPR055380">
    <property type="entry name" value="BBS2_hp_dom"/>
</dbReference>
<feature type="domain" description="BBS2 GAE" evidence="8">
    <location>
        <begin position="377"/>
        <end position="461"/>
    </location>
</feature>
<sequence>MLIPAFKLELNNPILRGLAAVGSYNGDNPSLTCATSAGKIFFHSPNEKDLAHQIRFLNINRKISALACGKLSTKLSRDVLLVGAQTTLLAYDVNENSDLFFKDAPDGVNTIVVGHFADQSSPLALVGGNCSIQGFDEQGNEAFWTVTGDNVTTMIFCDVDQDGQLELVVGSEDFEIRVFRAEEVVSETTETDRIVALCPMRKHTFGYALVNGTVGVYDKPGVRRWRVKAKHEVTSISGFDLDGDGEPELISGWSSGKFEVRSDRTGEVIFKDAFASGVSSILKADYRNDGRTEVIVCSEEGEVRGYLPAGEELGALGGAAETDMEEETLRELYQRKQEILFELRQYEDQAKKQSNGERSVGLVPAGTQVSIKIVPSKQDGCLYLTLRAANEARIKAVVVFAERVFEGESFAVHWRDPGVELHLPLRPPKDVSAELSIKALVGGRATPMFHVFELTHMLPRFAMYAPAEGTSLIPPSSGVSFVLHERPKRVRAWLNATFNTEVSTMDDETLNQGFVSLRDQHLLWMRMTPENGGTLHVNTEDMELAGEVLQDLCVALQITELESIADFPQEMEAFRSVLLKVDECNAARLKLTAEMADSSHQAKTLVIKAEDGRILGDIKGMRMAYSQLYALNSNLIGEYNKRSNNHEQLLASLKEVNHMIQKAAKLRMGVAKARVVSACRAAIKVRAGEWRDEHATPTRKWTLAWVASWVNALPVLPSQAVNLRKAKIPLCLLSRRITYTVSSK</sequence>
<dbReference type="InterPro" id="IPR029333">
    <property type="entry name" value="BBS2_GAE_dom"/>
</dbReference>
<feature type="domain" description="Ciliary BBSome complex subunit 2 N-terminal" evidence="7">
    <location>
        <begin position="20"/>
        <end position="114"/>
    </location>
</feature>
<evidence type="ECO:0000256" key="3">
    <source>
        <dbReference type="ARBA" id="ARBA00022490"/>
    </source>
</evidence>
<accession>A0A7S3BMU4</accession>
<dbReference type="Pfam" id="PF23353">
    <property type="entry name" value="BBS2_hp"/>
    <property type="match status" value="1"/>
</dbReference>
<dbReference type="AlphaFoldDB" id="A0A7S3BMU4"/>
<evidence type="ECO:0000313" key="12">
    <source>
        <dbReference type="EMBL" id="CAE0140174.1"/>
    </source>
</evidence>
<dbReference type="PIRSF" id="PIRSF013684">
    <property type="entry name" value="BBS2"/>
    <property type="match status" value="1"/>
</dbReference>